<comment type="caution">
    <text evidence="2">The sequence shown here is derived from an EMBL/GenBank/DDBJ whole genome shotgun (WGS) entry which is preliminary data.</text>
</comment>
<name>A0A392SAU5_9FABA</name>
<reference evidence="2 3" key="1">
    <citation type="journal article" date="2018" name="Front. Plant Sci.">
        <title>Red Clover (Trifolium pratense) and Zigzag Clover (T. medium) - A Picture of Genomic Similarities and Differences.</title>
        <authorList>
            <person name="Dluhosova J."/>
            <person name="Istvanek J."/>
            <person name="Nedelnik J."/>
            <person name="Repkova J."/>
        </authorList>
    </citation>
    <scope>NUCLEOTIDE SEQUENCE [LARGE SCALE GENOMIC DNA]</scope>
    <source>
        <strain evidence="3">cv. 10/8</strain>
        <tissue evidence="2">Leaf</tissue>
    </source>
</reference>
<dbReference type="InterPro" id="IPR057025">
    <property type="entry name" value="Znr_FGT1_2"/>
</dbReference>
<dbReference type="EMBL" id="LXQA010338221">
    <property type="protein sequence ID" value="MCI44995.1"/>
    <property type="molecule type" value="Genomic_DNA"/>
</dbReference>
<evidence type="ECO:0000313" key="2">
    <source>
        <dbReference type="EMBL" id="MCI44995.1"/>
    </source>
</evidence>
<dbReference type="AlphaFoldDB" id="A0A392SAU5"/>
<organism evidence="2 3">
    <name type="scientific">Trifolium medium</name>
    <dbReference type="NCBI Taxonomy" id="97028"/>
    <lineage>
        <taxon>Eukaryota</taxon>
        <taxon>Viridiplantae</taxon>
        <taxon>Streptophyta</taxon>
        <taxon>Embryophyta</taxon>
        <taxon>Tracheophyta</taxon>
        <taxon>Spermatophyta</taxon>
        <taxon>Magnoliopsida</taxon>
        <taxon>eudicotyledons</taxon>
        <taxon>Gunneridae</taxon>
        <taxon>Pentapetalae</taxon>
        <taxon>rosids</taxon>
        <taxon>fabids</taxon>
        <taxon>Fabales</taxon>
        <taxon>Fabaceae</taxon>
        <taxon>Papilionoideae</taxon>
        <taxon>50 kb inversion clade</taxon>
        <taxon>NPAAA clade</taxon>
        <taxon>Hologalegina</taxon>
        <taxon>IRL clade</taxon>
        <taxon>Trifolieae</taxon>
        <taxon>Trifolium</taxon>
    </lineage>
</organism>
<evidence type="ECO:0000259" key="1">
    <source>
        <dbReference type="Pfam" id="PF23548"/>
    </source>
</evidence>
<sequence>MLTQLPPPPPSVLRARAAVWRLKQRLFPQQRHRKGAMNLPRHPNHQMPDVFSTYPYNDRPRCPACMALVNIPNNLSNCCPNCFVQLDVNDHGEEEVNE</sequence>
<accession>A0A392SAU5</accession>
<dbReference type="Pfam" id="PF23548">
    <property type="entry name" value="Zn_ribbon_FGT1_2"/>
    <property type="match status" value="1"/>
</dbReference>
<proteinExistence type="predicted"/>
<feature type="non-terminal residue" evidence="2">
    <location>
        <position position="98"/>
    </location>
</feature>
<dbReference type="Proteomes" id="UP000265520">
    <property type="component" value="Unassembled WGS sequence"/>
</dbReference>
<feature type="domain" description="FORGETTER1 second zinc ribbon" evidence="1">
    <location>
        <begin position="61"/>
        <end position="90"/>
    </location>
</feature>
<evidence type="ECO:0000313" key="3">
    <source>
        <dbReference type="Proteomes" id="UP000265520"/>
    </source>
</evidence>
<protein>
    <submittedName>
        <fullName evidence="2">Strawberry notch-like protein</fullName>
    </submittedName>
</protein>
<keyword evidence="3" id="KW-1185">Reference proteome</keyword>